<dbReference type="InterPro" id="IPR009075">
    <property type="entry name" value="AcylCo_DH/oxidase_C"/>
</dbReference>
<keyword evidence="4 5" id="KW-0274">FAD</keyword>
<dbReference type="PANTHER" id="PTHR43884:SF12">
    <property type="entry name" value="ISOVALERYL-COA DEHYDROGENASE, MITOCHONDRIAL-RELATED"/>
    <property type="match status" value="1"/>
</dbReference>
<dbReference type="PIRSF" id="PIRSF016578">
    <property type="entry name" value="HsaA"/>
    <property type="match status" value="1"/>
</dbReference>
<protein>
    <submittedName>
        <fullName evidence="10">Acyl-CoA dehydrogenase domain protein</fullName>
    </submittedName>
</protein>
<feature type="domain" description="Acyl-CoA dehydrogenase/oxidase N-terminal" evidence="9">
    <location>
        <begin position="16"/>
        <end position="124"/>
    </location>
</feature>
<dbReference type="GO" id="GO:0050660">
    <property type="term" value="F:flavin adenine dinucleotide binding"/>
    <property type="evidence" value="ECO:0007669"/>
    <property type="project" value="InterPro"/>
</dbReference>
<comment type="similarity">
    <text evidence="2 5">Belongs to the acyl-CoA dehydrogenase family.</text>
</comment>
<accession>B0T0J6</accession>
<feature type="domain" description="Acyl-CoA oxidase/dehydrogenase middle" evidence="8">
    <location>
        <begin position="128"/>
        <end position="223"/>
    </location>
</feature>
<name>B0T0J6_CAUSK</name>
<dbReference type="GO" id="GO:0003995">
    <property type="term" value="F:acyl-CoA dehydrogenase activity"/>
    <property type="evidence" value="ECO:0007669"/>
    <property type="project" value="TreeGrafter"/>
</dbReference>
<reference evidence="10" key="1">
    <citation type="submission" date="2008-01" db="EMBL/GenBank/DDBJ databases">
        <title>Complete sequence of chromosome of Caulobacter sp. K31.</title>
        <authorList>
            <consortium name="US DOE Joint Genome Institute"/>
            <person name="Copeland A."/>
            <person name="Lucas S."/>
            <person name="Lapidus A."/>
            <person name="Barry K."/>
            <person name="Glavina del Rio T."/>
            <person name="Dalin E."/>
            <person name="Tice H."/>
            <person name="Pitluck S."/>
            <person name="Bruce D."/>
            <person name="Goodwin L."/>
            <person name="Thompson L.S."/>
            <person name="Brettin T."/>
            <person name="Detter J.C."/>
            <person name="Han C."/>
            <person name="Schmutz J."/>
            <person name="Larimer F."/>
            <person name="Land M."/>
            <person name="Hauser L."/>
            <person name="Kyrpides N."/>
            <person name="Kim E."/>
            <person name="Stephens C."/>
            <person name="Richardson P."/>
        </authorList>
    </citation>
    <scope>NUCLEOTIDE SEQUENCE [LARGE SCALE GENOMIC DNA]</scope>
    <source>
        <strain evidence="10">K31</strain>
    </source>
</reference>
<dbReference type="eggNOG" id="COG1960">
    <property type="taxonomic scope" value="Bacteria"/>
</dbReference>
<dbReference type="InterPro" id="IPR013786">
    <property type="entry name" value="AcylCoA_DH/ox_N"/>
</dbReference>
<dbReference type="SUPFAM" id="SSF47203">
    <property type="entry name" value="Acyl-CoA dehydrogenase C-terminal domain-like"/>
    <property type="match status" value="1"/>
</dbReference>
<dbReference type="OrthoDB" id="9775090at2"/>
<dbReference type="SUPFAM" id="SSF56645">
    <property type="entry name" value="Acyl-CoA dehydrogenase NM domain-like"/>
    <property type="match status" value="1"/>
</dbReference>
<evidence type="ECO:0000256" key="5">
    <source>
        <dbReference type="RuleBase" id="RU362125"/>
    </source>
</evidence>
<evidence type="ECO:0000256" key="1">
    <source>
        <dbReference type="ARBA" id="ARBA00001974"/>
    </source>
</evidence>
<dbReference type="Pfam" id="PF02770">
    <property type="entry name" value="Acyl-CoA_dh_M"/>
    <property type="match status" value="1"/>
</dbReference>
<keyword evidence="5" id="KW-0560">Oxidoreductase</keyword>
<dbReference type="InterPro" id="IPR036250">
    <property type="entry name" value="AcylCo_DH-like_C"/>
</dbReference>
<comment type="cofactor">
    <cofactor evidence="1 5">
        <name>FAD</name>
        <dbReference type="ChEBI" id="CHEBI:57692"/>
    </cofactor>
</comment>
<keyword evidence="6" id="KW-0472">Membrane</keyword>
<evidence type="ECO:0000256" key="2">
    <source>
        <dbReference type="ARBA" id="ARBA00009347"/>
    </source>
</evidence>
<proteinExistence type="inferred from homology"/>
<keyword evidence="6" id="KW-1133">Transmembrane helix</keyword>
<dbReference type="Gene3D" id="1.10.540.10">
    <property type="entry name" value="Acyl-CoA dehydrogenase/oxidase, N-terminal domain"/>
    <property type="match status" value="1"/>
</dbReference>
<dbReference type="InterPro" id="IPR046373">
    <property type="entry name" value="Acyl-CoA_Oxase/DH_mid-dom_sf"/>
</dbReference>
<dbReference type="Pfam" id="PF00441">
    <property type="entry name" value="Acyl-CoA_dh_1"/>
    <property type="match status" value="1"/>
</dbReference>
<evidence type="ECO:0000259" key="9">
    <source>
        <dbReference type="Pfam" id="PF02771"/>
    </source>
</evidence>
<evidence type="ECO:0000259" key="7">
    <source>
        <dbReference type="Pfam" id="PF00441"/>
    </source>
</evidence>
<evidence type="ECO:0000313" key="10">
    <source>
        <dbReference type="EMBL" id="ABZ72075.1"/>
    </source>
</evidence>
<feature type="transmembrane region" description="Helical" evidence="6">
    <location>
        <begin position="246"/>
        <end position="265"/>
    </location>
</feature>
<evidence type="ECO:0000259" key="8">
    <source>
        <dbReference type="Pfam" id="PF02770"/>
    </source>
</evidence>
<evidence type="ECO:0000256" key="3">
    <source>
        <dbReference type="ARBA" id="ARBA00022630"/>
    </source>
</evidence>
<dbReference type="EMBL" id="CP000927">
    <property type="protein sequence ID" value="ABZ72075.1"/>
    <property type="molecule type" value="Genomic_DNA"/>
</dbReference>
<dbReference type="AlphaFoldDB" id="B0T0J6"/>
<evidence type="ECO:0000256" key="4">
    <source>
        <dbReference type="ARBA" id="ARBA00022827"/>
    </source>
</evidence>
<dbReference type="InterPro" id="IPR006091">
    <property type="entry name" value="Acyl-CoA_Oxase/DH_mid-dom"/>
</dbReference>
<sequence>MPGFLNLDGLALSTAQGKWKRTADALARDVLRPNAEAVDREGKFPKANMRALGEAGLLGLQIPTEQGGAGEGIVTAVLVTEALAKGCATTAMAYHMHQSSIPFLSAAATPEQVEQLLGPVVRGEWFGAFAMSEPGSGNKIWHMDSFAQRNGAGYVIDSFKSFCTSAGEADFYLVPVRSFAGAGPHDLSLFMIMGDDPNIKPIGVWDGMGLRGNSSRPIHFDGCHVPDIQRFGEEKEGFSYMMAYSLPIYLCGMAACYVGIALAAYEAAVAHVKARIHTDTNKSLAHLETVQRLVAEMRVAIDCVRFTTLRIAQQADNAVVLFNEFAQTGLLDEIIRDNPDDPFFIEVAALKPAACEMAIQVTNKALQVCGGAGYKRGHPVERGYRDGRAGSVMGPSDDTVKLVIGTQILGLSQPWT</sequence>
<dbReference type="PANTHER" id="PTHR43884">
    <property type="entry name" value="ACYL-COA DEHYDROGENASE"/>
    <property type="match status" value="1"/>
</dbReference>
<dbReference type="Pfam" id="PF02771">
    <property type="entry name" value="Acyl-CoA_dh_N"/>
    <property type="match status" value="1"/>
</dbReference>
<dbReference type="HOGENOM" id="CLU_018204_3_2_5"/>
<feature type="domain" description="Acyl-CoA dehydrogenase/oxidase C-terminal" evidence="7">
    <location>
        <begin position="237"/>
        <end position="407"/>
    </location>
</feature>
<dbReference type="InterPro" id="IPR037069">
    <property type="entry name" value="AcylCoA_DH/ox_N_sf"/>
</dbReference>
<dbReference type="Gene3D" id="1.20.140.10">
    <property type="entry name" value="Butyryl-CoA Dehydrogenase, subunit A, domain 3"/>
    <property type="match status" value="1"/>
</dbReference>
<dbReference type="KEGG" id="cak:Caul_2948"/>
<dbReference type="STRING" id="366602.Caul_2948"/>
<dbReference type="InterPro" id="IPR009100">
    <property type="entry name" value="AcylCoA_DH/oxidase_NM_dom_sf"/>
</dbReference>
<dbReference type="Gene3D" id="2.40.110.10">
    <property type="entry name" value="Butyryl-CoA Dehydrogenase, subunit A, domain 2"/>
    <property type="match status" value="1"/>
</dbReference>
<keyword evidence="3 5" id="KW-0285">Flavoprotein</keyword>
<organism evidence="10">
    <name type="scientific">Caulobacter sp. (strain K31)</name>
    <dbReference type="NCBI Taxonomy" id="366602"/>
    <lineage>
        <taxon>Bacteria</taxon>
        <taxon>Pseudomonadati</taxon>
        <taxon>Pseudomonadota</taxon>
        <taxon>Alphaproteobacteria</taxon>
        <taxon>Caulobacterales</taxon>
        <taxon>Caulobacteraceae</taxon>
        <taxon>Caulobacter</taxon>
    </lineage>
</organism>
<keyword evidence="6" id="KW-0812">Transmembrane</keyword>
<gene>
    <name evidence="10" type="ordered locus">Caul_2948</name>
</gene>
<evidence type="ECO:0000256" key="6">
    <source>
        <dbReference type="SAM" id="Phobius"/>
    </source>
</evidence>